<dbReference type="OrthoDB" id="406631at2759"/>
<dbReference type="EC" id="3.2.1.78" evidence="4"/>
<evidence type="ECO:0000256" key="8">
    <source>
        <dbReference type="ARBA" id="ARBA00023295"/>
    </source>
</evidence>
<protein>
    <recommendedName>
        <fullName evidence="4">mannan endo-1,4-beta-mannosidase</fullName>
        <ecNumber evidence="4">3.2.1.78</ecNumber>
    </recommendedName>
</protein>
<name>A0A9P6CCM5_9AGAR</name>
<dbReference type="InterPro" id="IPR017853">
    <property type="entry name" value="GH"/>
</dbReference>
<dbReference type="Pfam" id="PF26410">
    <property type="entry name" value="GH5_mannosidase"/>
    <property type="match status" value="2"/>
</dbReference>
<comment type="caution">
    <text evidence="11">The sequence shown here is derived from an EMBL/GenBank/DDBJ whole genome shotgun (WGS) entry which is preliminary data.</text>
</comment>
<evidence type="ECO:0000256" key="2">
    <source>
        <dbReference type="ARBA" id="ARBA00004613"/>
    </source>
</evidence>
<evidence type="ECO:0000256" key="9">
    <source>
        <dbReference type="SAM" id="SignalP"/>
    </source>
</evidence>
<proteinExistence type="inferred from homology"/>
<organism evidence="11 12">
    <name type="scientific">Collybia nuda</name>
    <dbReference type="NCBI Taxonomy" id="64659"/>
    <lineage>
        <taxon>Eukaryota</taxon>
        <taxon>Fungi</taxon>
        <taxon>Dikarya</taxon>
        <taxon>Basidiomycota</taxon>
        <taxon>Agaricomycotina</taxon>
        <taxon>Agaricomycetes</taxon>
        <taxon>Agaricomycetidae</taxon>
        <taxon>Agaricales</taxon>
        <taxon>Tricholomatineae</taxon>
        <taxon>Clitocybaceae</taxon>
        <taxon>Collybia</taxon>
    </lineage>
</organism>
<dbReference type="AlphaFoldDB" id="A0A9P6CCM5"/>
<evidence type="ECO:0000256" key="3">
    <source>
        <dbReference type="ARBA" id="ARBA00005641"/>
    </source>
</evidence>
<dbReference type="SUPFAM" id="SSF51445">
    <property type="entry name" value="(Trans)glycosidases"/>
    <property type="match status" value="1"/>
</dbReference>
<feature type="signal peptide" evidence="9">
    <location>
        <begin position="1"/>
        <end position="16"/>
    </location>
</feature>
<comment type="catalytic activity">
    <reaction evidence="1">
        <text>Random hydrolysis of (1-&gt;4)-beta-D-mannosidic linkages in mannans, galactomannans and glucomannans.</text>
        <dbReference type="EC" id="3.2.1.78"/>
    </reaction>
</comment>
<dbReference type="InterPro" id="IPR045053">
    <property type="entry name" value="MAN-like"/>
</dbReference>
<evidence type="ECO:0000256" key="6">
    <source>
        <dbReference type="ARBA" id="ARBA00022729"/>
    </source>
</evidence>
<evidence type="ECO:0000313" key="12">
    <source>
        <dbReference type="Proteomes" id="UP000807353"/>
    </source>
</evidence>
<evidence type="ECO:0000259" key="10">
    <source>
        <dbReference type="Pfam" id="PF26410"/>
    </source>
</evidence>
<accession>A0A9P6CCM5</accession>
<dbReference type="EMBL" id="MU150293">
    <property type="protein sequence ID" value="KAF9460821.1"/>
    <property type="molecule type" value="Genomic_DNA"/>
</dbReference>
<evidence type="ECO:0000256" key="7">
    <source>
        <dbReference type="ARBA" id="ARBA00022801"/>
    </source>
</evidence>
<keyword evidence="6 9" id="KW-0732">Signal</keyword>
<evidence type="ECO:0000313" key="11">
    <source>
        <dbReference type="EMBL" id="KAF9460821.1"/>
    </source>
</evidence>
<comment type="subcellular location">
    <subcellularLocation>
        <location evidence="2">Secreted</location>
    </subcellularLocation>
</comment>
<feature type="domain" description="Glycoside hydrolase family 5" evidence="10">
    <location>
        <begin position="32"/>
        <end position="253"/>
    </location>
</feature>
<sequence>MRQYLILLLLFTLVQSAVTDSPRRPNSNPPKGFVTTKGSKFVLDGKPFYFVGTNSYWVPLLTTKEDVESTFKQMKNAGVKVLRTWGFNAINGSELAAARNSDLTYYQVWNSTEWVLNDGPQGLQRLDNVIAMAGKYNIKIILTFTNNWVGYGGSELYVNWIGGAGSTHDVFYTHPKIIASYQRYVKTIVNRYKTSPNIFAWELMNEARCLGDLPGGPSCIPGSGTLYHWYNQQANFVRSLDPYHLITTGGEGHFYWKKPVGFWYNGQFISDYNFNGQAGEDFDRDLTLENIDFGTYHIYPQYWYPQLDTPGSNFTLKAWGIDWIKLHAKAAKRVGKPVILEEFGVTGLENKTDIYPAWVDSALSTGHGIMPWQFGALGLTENGGNRVIKYADALINGASPNDGHAFYENQTTVWNVFTNAAKVQDAKSK</sequence>
<dbReference type="PANTHER" id="PTHR31451">
    <property type="match status" value="1"/>
</dbReference>
<dbReference type="InterPro" id="IPR001547">
    <property type="entry name" value="Glyco_hydro_5"/>
</dbReference>
<comment type="similarity">
    <text evidence="3">Belongs to the glycosyl hydrolase 5 (cellulase A) family.</text>
</comment>
<feature type="chain" id="PRO_5040109692" description="mannan endo-1,4-beta-mannosidase" evidence="9">
    <location>
        <begin position="17"/>
        <end position="429"/>
    </location>
</feature>
<keyword evidence="7 11" id="KW-0378">Hydrolase</keyword>
<dbReference type="Gene3D" id="3.20.20.80">
    <property type="entry name" value="Glycosidases"/>
    <property type="match status" value="1"/>
</dbReference>
<evidence type="ECO:0000256" key="4">
    <source>
        <dbReference type="ARBA" id="ARBA00012706"/>
    </source>
</evidence>
<dbReference type="GO" id="GO:0046355">
    <property type="term" value="P:mannan catabolic process"/>
    <property type="evidence" value="ECO:0007669"/>
    <property type="project" value="UniProtKB-ARBA"/>
</dbReference>
<gene>
    <name evidence="11" type="ORF">BDZ94DRAFT_1311178</name>
</gene>
<keyword evidence="12" id="KW-1185">Reference proteome</keyword>
<dbReference type="PANTHER" id="PTHR31451:SF39">
    <property type="entry name" value="MANNAN ENDO-1,4-BETA-MANNOSIDASE 1"/>
    <property type="match status" value="1"/>
</dbReference>
<dbReference type="GO" id="GO:0016985">
    <property type="term" value="F:mannan endo-1,4-beta-mannosidase activity"/>
    <property type="evidence" value="ECO:0007669"/>
    <property type="project" value="UniProtKB-EC"/>
</dbReference>
<keyword evidence="5" id="KW-0964">Secreted</keyword>
<feature type="domain" description="Glycoside hydrolase family 5" evidence="10">
    <location>
        <begin position="279"/>
        <end position="348"/>
    </location>
</feature>
<dbReference type="Proteomes" id="UP000807353">
    <property type="component" value="Unassembled WGS sequence"/>
</dbReference>
<dbReference type="GO" id="GO:0005576">
    <property type="term" value="C:extracellular region"/>
    <property type="evidence" value="ECO:0007669"/>
    <property type="project" value="UniProtKB-SubCell"/>
</dbReference>
<evidence type="ECO:0000256" key="5">
    <source>
        <dbReference type="ARBA" id="ARBA00022525"/>
    </source>
</evidence>
<keyword evidence="8" id="KW-0326">Glycosidase</keyword>
<reference evidence="11" key="1">
    <citation type="submission" date="2020-11" db="EMBL/GenBank/DDBJ databases">
        <authorList>
            <consortium name="DOE Joint Genome Institute"/>
            <person name="Ahrendt S."/>
            <person name="Riley R."/>
            <person name="Andreopoulos W."/>
            <person name="Labutti K."/>
            <person name="Pangilinan J."/>
            <person name="Ruiz-Duenas F.J."/>
            <person name="Barrasa J.M."/>
            <person name="Sanchez-Garcia M."/>
            <person name="Camarero S."/>
            <person name="Miyauchi S."/>
            <person name="Serrano A."/>
            <person name="Linde D."/>
            <person name="Babiker R."/>
            <person name="Drula E."/>
            <person name="Ayuso-Fernandez I."/>
            <person name="Pacheco R."/>
            <person name="Padilla G."/>
            <person name="Ferreira P."/>
            <person name="Barriuso J."/>
            <person name="Kellner H."/>
            <person name="Castanera R."/>
            <person name="Alfaro M."/>
            <person name="Ramirez L."/>
            <person name="Pisabarro A.G."/>
            <person name="Kuo A."/>
            <person name="Tritt A."/>
            <person name="Lipzen A."/>
            <person name="He G."/>
            <person name="Yan M."/>
            <person name="Ng V."/>
            <person name="Cullen D."/>
            <person name="Martin F."/>
            <person name="Rosso M.-N."/>
            <person name="Henrissat B."/>
            <person name="Hibbett D."/>
            <person name="Martinez A.T."/>
            <person name="Grigoriev I.V."/>
        </authorList>
    </citation>
    <scope>NUCLEOTIDE SEQUENCE</scope>
    <source>
        <strain evidence="11">CBS 247.69</strain>
    </source>
</reference>
<evidence type="ECO:0000256" key="1">
    <source>
        <dbReference type="ARBA" id="ARBA00001678"/>
    </source>
</evidence>